<feature type="domain" description="Cyclodeaminase/cyclohydrolase" evidence="2">
    <location>
        <begin position="10"/>
        <end position="182"/>
    </location>
</feature>
<reference evidence="3" key="1">
    <citation type="submission" date="2023-07" db="EMBL/GenBank/DDBJ databases">
        <title>Genomic Encyclopedia of Type Strains, Phase IV (KMG-IV): sequencing the most valuable type-strain genomes for metagenomic binning, comparative biology and taxonomic classification.</title>
        <authorList>
            <person name="Goeker M."/>
        </authorList>
    </citation>
    <scope>NUCLEOTIDE SEQUENCE</scope>
    <source>
        <strain evidence="3">DSM 19659</strain>
    </source>
</reference>
<proteinExistence type="predicted"/>
<dbReference type="InterPro" id="IPR036178">
    <property type="entry name" value="Formintransfe-cycloase-like_sf"/>
</dbReference>
<keyword evidence="1" id="KW-0472">Membrane</keyword>
<organism evidence="3 4">
    <name type="scientific">Moryella indoligenes</name>
    <dbReference type="NCBI Taxonomy" id="371674"/>
    <lineage>
        <taxon>Bacteria</taxon>
        <taxon>Bacillati</taxon>
        <taxon>Bacillota</taxon>
        <taxon>Clostridia</taxon>
        <taxon>Lachnospirales</taxon>
        <taxon>Lachnospiraceae</taxon>
        <taxon>Moryella</taxon>
    </lineage>
</organism>
<dbReference type="RefSeq" id="WP_307255290.1">
    <property type="nucleotide sequence ID" value="NZ_JAUSTO010000017.1"/>
</dbReference>
<accession>A0AAE3VBQ0</accession>
<dbReference type="SUPFAM" id="SSF101262">
    <property type="entry name" value="Methenyltetrahydrofolate cyclohydrolase-like"/>
    <property type="match status" value="1"/>
</dbReference>
<evidence type="ECO:0000313" key="4">
    <source>
        <dbReference type="Proteomes" id="UP001241537"/>
    </source>
</evidence>
<gene>
    <name evidence="3" type="ORF">J2S20_002049</name>
</gene>
<keyword evidence="1" id="KW-1133">Transmembrane helix</keyword>
<dbReference type="Gene3D" id="1.20.120.680">
    <property type="entry name" value="Formiminotetrahydrofolate cyclodeaminase monomer, up-and-down helical bundle"/>
    <property type="match status" value="1"/>
</dbReference>
<dbReference type="GO" id="GO:0003824">
    <property type="term" value="F:catalytic activity"/>
    <property type="evidence" value="ECO:0007669"/>
    <property type="project" value="InterPro"/>
</dbReference>
<evidence type="ECO:0000256" key="1">
    <source>
        <dbReference type="SAM" id="Phobius"/>
    </source>
</evidence>
<sequence>MMKTEIINEVIDSNNFEVGGGAASALAGAMAAGMLALVARLSLKKPVGLTEDEYNEIIAEADQLSISLVDGANNDAAAFRLIKAAYAKPKQTEEEKKARTLAIREAGYQAALVPKNNGYLDKRVYELACKLEGASNPACYSDLMSAKFLASAGVRGCALNINANLSMIKNPERVEEMERAMKELNEAVQA</sequence>
<name>A0AAE3VBQ0_9FIRM</name>
<dbReference type="AlphaFoldDB" id="A0AAE3VBQ0"/>
<dbReference type="EMBL" id="JAUSTO010000017">
    <property type="protein sequence ID" value="MDQ0153334.1"/>
    <property type="molecule type" value="Genomic_DNA"/>
</dbReference>
<protein>
    <submittedName>
        <fullName evidence="3">Formiminotetrahydrofolate cyclodeaminase</fullName>
    </submittedName>
</protein>
<keyword evidence="4" id="KW-1185">Reference proteome</keyword>
<evidence type="ECO:0000259" key="2">
    <source>
        <dbReference type="Pfam" id="PF04961"/>
    </source>
</evidence>
<comment type="caution">
    <text evidence="3">The sequence shown here is derived from an EMBL/GenBank/DDBJ whole genome shotgun (WGS) entry which is preliminary data.</text>
</comment>
<dbReference type="Pfam" id="PF04961">
    <property type="entry name" value="FTCD_C"/>
    <property type="match status" value="1"/>
</dbReference>
<evidence type="ECO:0000313" key="3">
    <source>
        <dbReference type="EMBL" id="MDQ0153334.1"/>
    </source>
</evidence>
<keyword evidence="1" id="KW-0812">Transmembrane</keyword>
<dbReference type="InterPro" id="IPR007044">
    <property type="entry name" value="Cyclodeamin/CycHdrlase"/>
</dbReference>
<feature type="transmembrane region" description="Helical" evidence="1">
    <location>
        <begin position="20"/>
        <end position="39"/>
    </location>
</feature>
<dbReference type="Proteomes" id="UP001241537">
    <property type="component" value="Unassembled WGS sequence"/>
</dbReference>